<name>A0AAC9UML3_LATCU</name>
<dbReference type="RefSeq" id="WP_089556187.1">
    <property type="nucleotide sequence ID" value="NZ_CP022474.1"/>
</dbReference>
<evidence type="ECO:0008006" key="3">
    <source>
        <dbReference type="Google" id="ProtNLM"/>
    </source>
</evidence>
<sequence length="126" mass="13752">MKKTISIIAVIALIIVGFAGYRYYKNTYVGEVGYAKVAAQSPAKEATKDDSGKTVTNMYSYHYQLNVVKEDGSHQVVPVEVTGENPTPLTPNSYVKVEFNSKRVLKGPNTVSKNQIPAKVLAGLDK</sequence>
<reference evidence="1 2" key="1">
    <citation type="submission" date="2017-07" db="EMBL/GenBank/DDBJ databases">
        <title>Lactobacillus curvatus MRS6 whole genome.</title>
        <authorList>
            <person name="Jans C."/>
            <person name="Lagler S."/>
            <person name="Lacroix C."/>
            <person name="Meile L."/>
            <person name="Stevens M.J.A."/>
        </authorList>
    </citation>
    <scope>NUCLEOTIDE SEQUENCE [LARGE SCALE GENOMIC DNA]</scope>
    <source>
        <strain evidence="1 2">MRS6</strain>
    </source>
</reference>
<dbReference type="InterPro" id="IPR006542">
    <property type="entry name" value="DUF1093"/>
</dbReference>
<dbReference type="NCBIfam" id="TIGR01655">
    <property type="entry name" value="yxeA_fam"/>
    <property type="match status" value="1"/>
</dbReference>
<evidence type="ECO:0000313" key="2">
    <source>
        <dbReference type="Proteomes" id="UP000199749"/>
    </source>
</evidence>
<protein>
    <recommendedName>
        <fullName evidence="3">YxeA family protein</fullName>
    </recommendedName>
</protein>
<dbReference type="Proteomes" id="UP000199749">
    <property type="component" value="Chromosome"/>
</dbReference>
<dbReference type="AlphaFoldDB" id="A0AAC9UML3"/>
<dbReference type="Gene3D" id="2.40.50.480">
    <property type="match status" value="1"/>
</dbReference>
<dbReference type="InterPro" id="IPR036166">
    <property type="entry name" value="YxeA-like_sf"/>
</dbReference>
<dbReference type="EMBL" id="CP022474">
    <property type="protein sequence ID" value="ASN59226.1"/>
    <property type="molecule type" value="Genomic_DNA"/>
</dbReference>
<dbReference type="Pfam" id="PF06486">
    <property type="entry name" value="DUF1093"/>
    <property type="match status" value="1"/>
</dbReference>
<accession>A0AAC9UML3</accession>
<evidence type="ECO:0000313" key="1">
    <source>
        <dbReference type="EMBL" id="ASN59226.1"/>
    </source>
</evidence>
<proteinExistence type="predicted"/>
<gene>
    <name evidence="1" type="ORF">CG419_00615</name>
</gene>
<dbReference type="SUPFAM" id="SSF159121">
    <property type="entry name" value="BC4932-like"/>
    <property type="match status" value="1"/>
</dbReference>
<organism evidence="1 2">
    <name type="scientific">Latilactobacillus curvatus</name>
    <name type="common">Lactobacillus curvatus</name>
    <dbReference type="NCBI Taxonomy" id="28038"/>
    <lineage>
        <taxon>Bacteria</taxon>
        <taxon>Bacillati</taxon>
        <taxon>Bacillota</taxon>
        <taxon>Bacilli</taxon>
        <taxon>Lactobacillales</taxon>
        <taxon>Lactobacillaceae</taxon>
        <taxon>Latilactobacillus</taxon>
    </lineage>
</organism>